<name>A0A4V2YH39_9ACTN</name>
<evidence type="ECO:0000256" key="1">
    <source>
        <dbReference type="ARBA" id="ARBA00023125"/>
    </source>
</evidence>
<dbReference type="SUPFAM" id="SSF46955">
    <property type="entry name" value="Putative DNA-binding domain"/>
    <property type="match status" value="1"/>
</dbReference>
<dbReference type="GO" id="GO:0003677">
    <property type="term" value="F:DNA binding"/>
    <property type="evidence" value="ECO:0007669"/>
    <property type="project" value="UniProtKB-KW"/>
</dbReference>
<dbReference type="InterPro" id="IPR010499">
    <property type="entry name" value="AraC_E-bd"/>
</dbReference>
<dbReference type="EMBL" id="SMKR01000010">
    <property type="protein sequence ID" value="TDD29587.1"/>
    <property type="molecule type" value="Genomic_DNA"/>
</dbReference>
<dbReference type="InterPro" id="IPR011256">
    <property type="entry name" value="Reg_factor_effector_dom_sf"/>
</dbReference>
<dbReference type="PANTHER" id="PTHR30204:SF97">
    <property type="entry name" value="MERR FAMILY REGULATORY PROTEIN"/>
    <property type="match status" value="1"/>
</dbReference>
<reference evidence="3 4" key="1">
    <citation type="submission" date="2019-02" db="EMBL/GenBank/DDBJ databases">
        <title>Draft genome sequences of novel Actinobacteria.</title>
        <authorList>
            <person name="Sahin N."/>
            <person name="Ay H."/>
            <person name="Saygin H."/>
        </authorList>
    </citation>
    <scope>NUCLEOTIDE SEQUENCE [LARGE SCALE GENOMIC DNA]</scope>
    <source>
        <strain evidence="3 4">16K104</strain>
    </source>
</reference>
<dbReference type="AlphaFoldDB" id="A0A4V2YH39"/>
<keyword evidence="1" id="KW-0238">DNA-binding</keyword>
<dbReference type="PANTHER" id="PTHR30204">
    <property type="entry name" value="REDOX-CYCLING DRUG-SENSING TRANSCRIPTIONAL ACTIVATOR SOXR"/>
    <property type="match status" value="1"/>
</dbReference>
<protein>
    <submittedName>
        <fullName evidence="3">MerR family transcriptional regulator</fullName>
    </submittedName>
</protein>
<dbReference type="InterPro" id="IPR000551">
    <property type="entry name" value="MerR-type_HTH_dom"/>
</dbReference>
<feature type="domain" description="HTH merR-type" evidence="2">
    <location>
        <begin position="4"/>
        <end position="74"/>
    </location>
</feature>
<gene>
    <name evidence="3" type="ORF">E1218_04090</name>
</gene>
<dbReference type="CDD" id="cd01107">
    <property type="entry name" value="HTH_BmrR"/>
    <property type="match status" value="1"/>
</dbReference>
<comment type="caution">
    <text evidence="3">The sequence shown here is derived from an EMBL/GenBank/DDBJ whole genome shotgun (WGS) entry which is preliminary data.</text>
</comment>
<keyword evidence="4" id="KW-1185">Reference proteome</keyword>
<dbReference type="Proteomes" id="UP000295172">
    <property type="component" value="Unassembled WGS sequence"/>
</dbReference>
<dbReference type="Gene3D" id="1.10.1660.10">
    <property type="match status" value="1"/>
</dbReference>
<dbReference type="OrthoDB" id="7849865at2"/>
<evidence type="ECO:0000313" key="3">
    <source>
        <dbReference type="EMBL" id="TDD29587.1"/>
    </source>
</evidence>
<sequence>MRGGLTIGEFAQLTHLSVRTLRRYHESGLLEPAAVDPASGYRFYTTGQIPSAQVIHRLRELDVPLAEVGQILATDDPAVRAELIAGHLDRLQASLDRTRAAVGSLQRLLRPDTGDLAVTVRSEPARTVAAITGVVDVGNVLEWYDDAMTELDGVIGGRLGPPGGRYDNELFSTGRGRVVVYRPATDPPSSGRVRPLDLPAVELAATVHRGTHDDIDVTYGRLGAWVVEHALAVDGPVHETYVVGPGDDPDPASWRTEIGWPVFRLAG</sequence>
<dbReference type="RefSeq" id="WP_132316383.1">
    <property type="nucleotide sequence ID" value="NZ_SMKR01000010.1"/>
</dbReference>
<dbReference type="SMART" id="SM00422">
    <property type="entry name" value="HTH_MERR"/>
    <property type="match status" value="1"/>
</dbReference>
<evidence type="ECO:0000313" key="4">
    <source>
        <dbReference type="Proteomes" id="UP000295172"/>
    </source>
</evidence>
<dbReference type="SMART" id="SM00871">
    <property type="entry name" value="AraC_E_bind"/>
    <property type="match status" value="1"/>
</dbReference>
<dbReference type="GO" id="GO:0003700">
    <property type="term" value="F:DNA-binding transcription factor activity"/>
    <property type="evidence" value="ECO:0007669"/>
    <property type="project" value="InterPro"/>
</dbReference>
<dbReference type="InterPro" id="IPR009061">
    <property type="entry name" value="DNA-bd_dom_put_sf"/>
</dbReference>
<proteinExistence type="predicted"/>
<dbReference type="Gene3D" id="3.20.80.10">
    <property type="entry name" value="Regulatory factor, effector binding domain"/>
    <property type="match status" value="1"/>
</dbReference>
<dbReference type="InterPro" id="IPR029442">
    <property type="entry name" value="GyrI-like"/>
</dbReference>
<evidence type="ECO:0000259" key="2">
    <source>
        <dbReference type="PROSITE" id="PS50937"/>
    </source>
</evidence>
<organism evidence="3 4">
    <name type="scientific">Kribbella turkmenica</name>
    <dbReference type="NCBI Taxonomy" id="2530375"/>
    <lineage>
        <taxon>Bacteria</taxon>
        <taxon>Bacillati</taxon>
        <taxon>Actinomycetota</taxon>
        <taxon>Actinomycetes</taxon>
        <taxon>Propionibacteriales</taxon>
        <taxon>Kribbellaceae</taxon>
        <taxon>Kribbella</taxon>
    </lineage>
</organism>
<accession>A0A4V2YH39</accession>
<dbReference type="InterPro" id="IPR047057">
    <property type="entry name" value="MerR_fam"/>
</dbReference>
<dbReference type="SUPFAM" id="SSF55136">
    <property type="entry name" value="Probable bacterial effector-binding domain"/>
    <property type="match status" value="1"/>
</dbReference>
<dbReference type="Pfam" id="PF13411">
    <property type="entry name" value="MerR_1"/>
    <property type="match status" value="1"/>
</dbReference>
<dbReference type="Pfam" id="PF06445">
    <property type="entry name" value="GyrI-like"/>
    <property type="match status" value="1"/>
</dbReference>
<dbReference type="PROSITE" id="PS50937">
    <property type="entry name" value="HTH_MERR_2"/>
    <property type="match status" value="1"/>
</dbReference>